<dbReference type="EMBL" id="JAIWYP010000003">
    <property type="protein sequence ID" value="KAH3853608.1"/>
    <property type="molecule type" value="Genomic_DNA"/>
</dbReference>
<name>A0A9D4L970_DREPO</name>
<keyword evidence="2" id="KW-1185">Reference proteome</keyword>
<accession>A0A9D4L970</accession>
<gene>
    <name evidence="1" type="ORF">DPMN_096138</name>
</gene>
<sequence>MKLLFHTVCESGKPFLLLIQHSFSNKEFVLVPIGLGVKTIQRFSRYGLLNSCLTQARIWND</sequence>
<evidence type="ECO:0000313" key="2">
    <source>
        <dbReference type="Proteomes" id="UP000828390"/>
    </source>
</evidence>
<organism evidence="1 2">
    <name type="scientific">Dreissena polymorpha</name>
    <name type="common">Zebra mussel</name>
    <name type="synonym">Mytilus polymorpha</name>
    <dbReference type="NCBI Taxonomy" id="45954"/>
    <lineage>
        <taxon>Eukaryota</taxon>
        <taxon>Metazoa</taxon>
        <taxon>Spiralia</taxon>
        <taxon>Lophotrochozoa</taxon>
        <taxon>Mollusca</taxon>
        <taxon>Bivalvia</taxon>
        <taxon>Autobranchia</taxon>
        <taxon>Heteroconchia</taxon>
        <taxon>Euheterodonta</taxon>
        <taxon>Imparidentia</taxon>
        <taxon>Neoheterodontei</taxon>
        <taxon>Myida</taxon>
        <taxon>Dreissenoidea</taxon>
        <taxon>Dreissenidae</taxon>
        <taxon>Dreissena</taxon>
    </lineage>
</organism>
<proteinExistence type="predicted"/>
<dbReference type="Proteomes" id="UP000828390">
    <property type="component" value="Unassembled WGS sequence"/>
</dbReference>
<dbReference type="AlphaFoldDB" id="A0A9D4L970"/>
<reference evidence="1" key="1">
    <citation type="journal article" date="2019" name="bioRxiv">
        <title>The Genome of the Zebra Mussel, Dreissena polymorpha: A Resource for Invasive Species Research.</title>
        <authorList>
            <person name="McCartney M.A."/>
            <person name="Auch B."/>
            <person name="Kono T."/>
            <person name="Mallez S."/>
            <person name="Zhang Y."/>
            <person name="Obille A."/>
            <person name="Becker A."/>
            <person name="Abrahante J.E."/>
            <person name="Garbe J."/>
            <person name="Badalamenti J.P."/>
            <person name="Herman A."/>
            <person name="Mangelson H."/>
            <person name="Liachko I."/>
            <person name="Sullivan S."/>
            <person name="Sone E.D."/>
            <person name="Koren S."/>
            <person name="Silverstein K.A.T."/>
            <person name="Beckman K.B."/>
            <person name="Gohl D.M."/>
        </authorList>
    </citation>
    <scope>NUCLEOTIDE SEQUENCE</scope>
    <source>
        <strain evidence="1">Duluth1</strain>
        <tissue evidence="1">Whole animal</tissue>
    </source>
</reference>
<protein>
    <submittedName>
        <fullName evidence="1">Uncharacterized protein</fullName>
    </submittedName>
</protein>
<evidence type="ECO:0000313" key="1">
    <source>
        <dbReference type="EMBL" id="KAH3853608.1"/>
    </source>
</evidence>
<reference evidence="1" key="2">
    <citation type="submission" date="2020-11" db="EMBL/GenBank/DDBJ databases">
        <authorList>
            <person name="McCartney M.A."/>
            <person name="Auch B."/>
            <person name="Kono T."/>
            <person name="Mallez S."/>
            <person name="Becker A."/>
            <person name="Gohl D.M."/>
            <person name="Silverstein K.A.T."/>
            <person name="Koren S."/>
            <person name="Bechman K.B."/>
            <person name="Herman A."/>
            <person name="Abrahante J.E."/>
            <person name="Garbe J."/>
        </authorList>
    </citation>
    <scope>NUCLEOTIDE SEQUENCE</scope>
    <source>
        <strain evidence="1">Duluth1</strain>
        <tissue evidence="1">Whole animal</tissue>
    </source>
</reference>
<comment type="caution">
    <text evidence="1">The sequence shown here is derived from an EMBL/GenBank/DDBJ whole genome shotgun (WGS) entry which is preliminary data.</text>
</comment>